<comment type="caution">
    <text evidence="1">The sequence shown here is derived from an EMBL/GenBank/DDBJ whole genome shotgun (WGS) entry which is preliminary data.</text>
</comment>
<reference evidence="1" key="1">
    <citation type="journal article" name="BMC Genomics">
        <title>Long-read sequencing and de novo genome assembly of marine medaka (Oryzias melastigma).</title>
        <authorList>
            <person name="Liang P."/>
            <person name="Saqib H.S.A."/>
            <person name="Ni X."/>
            <person name="Shen Y."/>
        </authorList>
    </citation>
    <scope>NUCLEOTIDE SEQUENCE</scope>
    <source>
        <strain evidence="1">Bigg-433</strain>
    </source>
</reference>
<protein>
    <submittedName>
        <fullName evidence="1">Uncharacterized protein</fullName>
    </submittedName>
</protein>
<dbReference type="EMBL" id="WKFB01000268">
    <property type="protein sequence ID" value="KAF6729030.1"/>
    <property type="molecule type" value="Genomic_DNA"/>
</dbReference>
<evidence type="ECO:0000313" key="1">
    <source>
        <dbReference type="EMBL" id="KAF6729030.1"/>
    </source>
</evidence>
<gene>
    <name evidence="1" type="ORF">FQA47_011622</name>
</gene>
<proteinExistence type="predicted"/>
<dbReference type="AlphaFoldDB" id="A0A834CLE6"/>
<dbReference type="Proteomes" id="UP000646548">
    <property type="component" value="Unassembled WGS sequence"/>
</dbReference>
<evidence type="ECO:0000313" key="2">
    <source>
        <dbReference type="Proteomes" id="UP000646548"/>
    </source>
</evidence>
<organism evidence="1 2">
    <name type="scientific">Oryzias melastigma</name>
    <name type="common">Marine medaka</name>
    <dbReference type="NCBI Taxonomy" id="30732"/>
    <lineage>
        <taxon>Eukaryota</taxon>
        <taxon>Metazoa</taxon>
        <taxon>Chordata</taxon>
        <taxon>Craniata</taxon>
        <taxon>Vertebrata</taxon>
        <taxon>Euteleostomi</taxon>
        <taxon>Actinopterygii</taxon>
        <taxon>Neopterygii</taxon>
        <taxon>Teleostei</taxon>
        <taxon>Neoteleostei</taxon>
        <taxon>Acanthomorphata</taxon>
        <taxon>Ovalentaria</taxon>
        <taxon>Atherinomorphae</taxon>
        <taxon>Beloniformes</taxon>
        <taxon>Adrianichthyidae</taxon>
        <taxon>Oryziinae</taxon>
        <taxon>Oryzias</taxon>
    </lineage>
</organism>
<sequence length="80" mass="8794">MEVTAAARTSVPAGCGACVWVQARPSELMRLCVSARHRTRMRSTRELPAAPPDRVTWRGEGGSLTLLRARLRAVTRARHA</sequence>
<name>A0A834CLE6_ORYME</name>
<accession>A0A834CLE6</accession>